<reference evidence="3" key="1">
    <citation type="submission" date="2023-07" db="EMBL/GenBank/DDBJ databases">
        <title>Genomic Encyclopedia of Type Strains, Phase IV (KMG-IV): sequencing the most valuable type-strain genomes for metagenomic binning, comparative biology and taxonomic classification.</title>
        <authorList>
            <person name="Goeker M."/>
        </authorList>
    </citation>
    <scope>NUCLEOTIDE SEQUENCE [LARGE SCALE GENOMIC DNA]</scope>
    <source>
        <strain evidence="3">DSM 21204</strain>
    </source>
</reference>
<accession>A0ABU0LZ67</accession>
<gene>
    <name evidence="3" type="ORF">J2Z62_000432</name>
</gene>
<name>A0ABU0LZ67_9BACT</name>
<feature type="signal peptide" evidence="2">
    <location>
        <begin position="1"/>
        <end position="28"/>
    </location>
</feature>
<proteinExistence type="predicted"/>
<feature type="chain" id="PRO_5046470796" evidence="2">
    <location>
        <begin position="29"/>
        <end position="694"/>
    </location>
</feature>
<dbReference type="EMBL" id="JAUSWO010000001">
    <property type="protein sequence ID" value="MDQ0513994.1"/>
    <property type="molecule type" value="Genomic_DNA"/>
</dbReference>
<keyword evidence="2" id="KW-0732">Signal</keyword>
<dbReference type="PROSITE" id="PS51257">
    <property type="entry name" value="PROKAR_LIPOPROTEIN"/>
    <property type="match status" value="1"/>
</dbReference>
<evidence type="ECO:0000313" key="4">
    <source>
        <dbReference type="Proteomes" id="UP001240643"/>
    </source>
</evidence>
<dbReference type="RefSeq" id="WP_256547312.1">
    <property type="nucleotide sequence ID" value="NZ_CP101809.1"/>
</dbReference>
<sequence>MKKFILFKKNKLWLASLGLATTGSLVLAACANQNQSANNQGTKTPDNSTNQPQENKPETPVVPVVPATPKIPVATAAQKQLTTALLEDAGVKKVLTDTVNSHQNEIVRQIKKVTFIDSLNQKTVAASIKNLGTENDAAADTNASTVYALVKTLETNLTAATDTEVPAAEKQVFTAALNQVKTDAAALLTSLKALPEENATKALTKLEAEFTKALEEFVKATATDSATKLSALVQAKNTYQAGVKKVAANLVSAEQKAFGLDSSASALENYINTKVGTFLTGTNGTKHTTTLNNLVHQVRTGVLGKLGGDLWTAGNVSETEAARNRPAGVEQQIASTQLYSIIVGLANQNAAWKNVNQNLKALTFNQSLLIKNNDATNLLVLHVDLNLPVDIARLNAYLVNEQSNVLALFNAKTGTNVHRTIENIANSIKNYYKFLTTGSEANAQPKLVKDLDDLAKMLSADTAKQAKVNALKTAAEALVTKFKAFKDEWDKSKLQPLLWNGENNNQTIPLLNQATNLNQAIGIAKNYGDVQKVVGAVELLEDNISQITTTLAATTAQKTNELLNKLDVIVKDVEANTDGSFGKALTEFVAETFTTGKTEAETIAKNGTPKTGYVYTDLVNGTTRTTNTAARLSFKQLDGELKNLQGGDNKQLTTIANLLNNQLRPNQSSQTAELNNHLADLFNNGDIQADPENH</sequence>
<comment type="caution">
    <text evidence="3">The sequence shown here is derived from an EMBL/GenBank/DDBJ whole genome shotgun (WGS) entry which is preliminary data.</text>
</comment>
<keyword evidence="4" id="KW-1185">Reference proteome</keyword>
<evidence type="ECO:0000256" key="2">
    <source>
        <dbReference type="SAM" id="SignalP"/>
    </source>
</evidence>
<protein>
    <submittedName>
        <fullName evidence="3">Uncharacterized protein</fullName>
    </submittedName>
</protein>
<evidence type="ECO:0000256" key="1">
    <source>
        <dbReference type="SAM" id="MobiDB-lite"/>
    </source>
</evidence>
<feature type="compositionally biased region" description="Polar residues" evidence="1">
    <location>
        <begin position="41"/>
        <end position="54"/>
    </location>
</feature>
<dbReference type="Proteomes" id="UP001240643">
    <property type="component" value="Unassembled WGS sequence"/>
</dbReference>
<organism evidence="3 4">
    <name type="scientific">Mycoplasmoides fastidiosum</name>
    <dbReference type="NCBI Taxonomy" id="92758"/>
    <lineage>
        <taxon>Bacteria</taxon>
        <taxon>Bacillati</taxon>
        <taxon>Mycoplasmatota</taxon>
        <taxon>Mycoplasmoidales</taxon>
        <taxon>Mycoplasmoidaceae</taxon>
        <taxon>Mycoplasmoides</taxon>
    </lineage>
</organism>
<evidence type="ECO:0000313" key="3">
    <source>
        <dbReference type="EMBL" id="MDQ0513994.1"/>
    </source>
</evidence>
<feature type="region of interest" description="Disordered" evidence="1">
    <location>
        <begin position="37"/>
        <end position="62"/>
    </location>
</feature>